<evidence type="ECO:0000256" key="8">
    <source>
        <dbReference type="RuleBase" id="RU363032"/>
    </source>
</evidence>
<feature type="transmembrane region" description="Helical" evidence="8">
    <location>
        <begin position="56"/>
        <end position="78"/>
    </location>
</feature>
<evidence type="ECO:0000256" key="1">
    <source>
        <dbReference type="ARBA" id="ARBA00004429"/>
    </source>
</evidence>
<dbReference type="PANTHER" id="PTHR30614:SF34">
    <property type="entry name" value="BLR6398 PROTEIN"/>
    <property type="match status" value="1"/>
</dbReference>
<evidence type="ECO:0000256" key="2">
    <source>
        <dbReference type="ARBA" id="ARBA00010072"/>
    </source>
</evidence>
<evidence type="ECO:0000259" key="9">
    <source>
        <dbReference type="PROSITE" id="PS50928"/>
    </source>
</evidence>
<keyword evidence="3 8" id="KW-0813">Transport</keyword>
<feature type="transmembrane region" description="Helical" evidence="8">
    <location>
        <begin position="84"/>
        <end position="105"/>
    </location>
</feature>
<proteinExistence type="inferred from homology"/>
<dbReference type="InterPro" id="IPR010065">
    <property type="entry name" value="AA_ABC_transptr_permease_3TM"/>
</dbReference>
<dbReference type="KEGG" id="rhy:RD110_16115"/>
<feature type="domain" description="ABC transmembrane type-1" evidence="9">
    <location>
        <begin position="20"/>
        <end position="208"/>
    </location>
</feature>
<accession>A0A1P8JXR7</accession>
<evidence type="ECO:0000256" key="4">
    <source>
        <dbReference type="ARBA" id="ARBA00022475"/>
    </source>
</evidence>
<dbReference type="RefSeq" id="WP_076200417.1">
    <property type="nucleotide sequence ID" value="NZ_CP019236.1"/>
</dbReference>
<dbReference type="NCBIfam" id="TIGR01726">
    <property type="entry name" value="HEQRo_perm_3TM"/>
    <property type="match status" value="1"/>
</dbReference>
<keyword evidence="7 8" id="KW-0472">Membrane</keyword>
<gene>
    <name evidence="10" type="ORF">RD110_16115</name>
</gene>
<dbReference type="Pfam" id="PF00528">
    <property type="entry name" value="BPD_transp_1"/>
    <property type="match status" value="1"/>
</dbReference>
<evidence type="ECO:0000256" key="5">
    <source>
        <dbReference type="ARBA" id="ARBA00022692"/>
    </source>
</evidence>
<keyword evidence="6 8" id="KW-1133">Transmembrane helix</keyword>
<organism evidence="10 11">
    <name type="scientific">Rhodoferax koreensis</name>
    <dbReference type="NCBI Taxonomy" id="1842727"/>
    <lineage>
        <taxon>Bacteria</taxon>
        <taxon>Pseudomonadati</taxon>
        <taxon>Pseudomonadota</taxon>
        <taxon>Betaproteobacteria</taxon>
        <taxon>Burkholderiales</taxon>
        <taxon>Comamonadaceae</taxon>
        <taxon>Rhodoferax</taxon>
    </lineage>
</organism>
<evidence type="ECO:0000256" key="3">
    <source>
        <dbReference type="ARBA" id="ARBA00022448"/>
    </source>
</evidence>
<name>A0A1P8JXR7_9BURK</name>
<dbReference type="OrthoDB" id="7255919at2"/>
<sequence>MNFGLGSFTGTHLLYLFTSIWWTLVLSALAFVLGSVGGFGVMLARISHKAWLRWMALVYIECVQGIPLLILLFIVYFGLSVYGYSLPALAAAGIAMMIYVSAYLGDIWRGCVEAMPKPQWEAAECLAFSRWQTLRLVIIPQAVRLSLPPTVGFLVQIIKMTSLASVIGFVELTRAGQIINNSIFQPFLIFAIVGAFYFALCYPLSRWSEAMERKLNVANR</sequence>
<feature type="transmembrane region" description="Helical" evidence="8">
    <location>
        <begin position="182"/>
        <end position="204"/>
    </location>
</feature>
<evidence type="ECO:0000256" key="7">
    <source>
        <dbReference type="ARBA" id="ARBA00023136"/>
    </source>
</evidence>
<dbReference type="CDD" id="cd06261">
    <property type="entry name" value="TM_PBP2"/>
    <property type="match status" value="1"/>
</dbReference>
<protein>
    <submittedName>
        <fullName evidence="10">Amino acid ABC transporter permease</fullName>
    </submittedName>
</protein>
<dbReference type="GO" id="GO:0006865">
    <property type="term" value="P:amino acid transport"/>
    <property type="evidence" value="ECO:0007669"/>
    <property type="project" value="TreeGrafter"/>
</dbReference>
<comment type="similarity">
    <text evidence="2">Belongs to the binding-protein-dependent transport system permease family. HisMQ subfamily.</text>
</comment>
<keyword evidence="11" id="KW-1185">Reference proteome</keyword>
<dbReference type="GO" id="GO:0022857">
    <property type="term" value="F:transmembrane transporter activity"/>
    <property type="evidence" value="ECO:0007669"/>
    <property type="project" value="InterPro"/>
</dbReference>
<dbReference type="AlphaFoldDB" id="A0A1P8JXR7"/>
<dbReference type="InterPro" id="IPR043429">
    <property type="entry name" value="ArtM/GltK/GlnP/TcyL/YhdX-like"/>
</dbReference>
<dbReference type="STRING" id="1842727.RD110_16115"/>
<dbReference type="Proteomes" id="UP000186609">
    <property type="component" value="Chromosome"/>
</dbReference>
<dbReference type="Gene3D" id="1.10.3720.10">
    <property type="entry name" value="MetI-like"/>
    <property type="match status" value="1"/>
</dbReference>
<evidence type="ECO:0000313" key="11">
    <source>
        <dbReference type="Proteomes" id="UP000186609"/>
    </source>
</evidence>
<dbReference type="PROSITE" id="PS50928">
    <property type="entry name" value="ABC_TM1"/>
    <property type="match status" value="1"/>
</dbReference>
<evidence type="ECO:0000256" key="6">
    <source>
        <dbReference type="ARBA" id="ARBA00022989"/>
    </source>
</evidence>
<evidence type="ECO:0000313" key="10">
    <source>
        <dbReference type="EMBL" id="APW38538.1"/>
    </source>
</evidence>
<dbReference type="EMBL" id="CP019236">
    <property type="protein sequence ID" value="APW38538.1"/>
    <property type="molecule type" value="Genomic_DNA"/>
</dbReference>
<dbReference type="PANTHER" id="PTHR30614">
    <property type="entry name" value="MEMBRANE COMPONENT OF AMINO ACID ABC TRANSPORTER"/>
    <property type="match status" value="1"/>
</dbReference>
<feature type="transmembrane region" description="Helical" evidence="8">
    <location>
        <begin position="151"/>
        <end position="170"/>
    </location>
</feature>
<dbReference type="SUPFAM" id="SSF161098">
    <property type="entry name" value="MetI-like"/>
    <property type="match status" value="1"/>
</dbReference>
<reference evidence="10 11" key="1">
    <citation type="submission" date="2017-01" db="EMBL/GenBank/DDBJ databases">
        <authorList>
            <person name="Mah S.A."/>
            <person name="Swanson W.J."/>
            <person name="Moy G.W."/>
            <person name="Vacquier V.D."/>
        </authorList>
    </citation>
    <scope>NUCLEOTIDE SEQUENCE [LARGE SCALE GENOMIC DNA]</scope>
    <source>
        <strain evidence="10 11">DCY110</strain>
    </source>
</reference>
<dbReference type="GO" id="GO:0043190">
    <property type="term" value="C:ATP-binding cassette (ABC) transporter complex"/>
    <property type="evidence" value="ECO:0007669"/>
    <property type="project" value="InterPro"/>
</dbReference>
<keyword evidence="4" id="KW-1003">Cell membrane</keyword>
<feature type="transmembrane region" description="Helical" evidence="8">
    <location>
        <begin position="20"/>
        <end position="44"/>
    </location>
</feature>
<dbReference type="InterPro" id="IPR000515">
    <property type="entry name" value="MetI-like"/>
</dbReference>
<keyword evidence="5 8" id="KW-0812">Transmembrane</keyword>
<dbReference type="InterPro" id="IPR035906">
    <property type="entry name" value="MetI-like_sf"/>
</dbReference>
<comment type="subcellular location">
    <subcellularLocation>
        <location evidence="1">Cell inner membrane</location>
        <topology evidence="1">Multi-pass membrane protein</topology>
    </subcellularLocation>
    <subcellularLocation>
        <location evidence="8">Cell membrane</location>
        <topology evidence="8">Multi-pass membrane protein</topology>
    </subcellularLocation>
</comment>